<dbReference type="EMBL" id="QXHD01000004">
    <property type="protein sequence ID" value="NEZ61000.1"/>
    <property type="molecule type" value="Genomic_DNA"/>
</dbReference>
<proteinExistence type="predicted"/>
<organism evidence="5 6">
    <name type="scientific">Adonisia turfae CCMR0081</name>
    <dbReference type="NCBI Taxonomy" id="2292702"/>
    <lineage>
        <taxon>Bacteria</taxon>
        <taxon>Bacillati</taxon>
        <taxon>Cyanobacteriota</taxon>
        <taxon>Adonisia</taxon>
        <taxon>Adonisia turfae</taxon>
    </lineage>
</organism>
<evidence type="ECO:0000313" key="5">
    <source>
        <dbReference type="EMBL" id="NEZ61000.1"/>
    </source>
</evidence>
<dbReference type="Gene3D" id="2.40.50.100">
    <property type="match status" value="1"/>
</dbReference>
<accession>A0A6M0RYK1</accession>
<evidence type="ECO:0000259" key="4">
    <source>
        <dbReference type="Pfam" id="PF25967"/>
    </source>
</evidence>
<evidence type="ECO:0000256" key="2">
    <source>
        <dbReference type="SAM" id="MobiDB-lite"/>
    </source>
</evidence>
<feature type="coiled-coil region" evidence="1">
    <location>
        <begin position="176"/>
        <end position="262"/>
    </location>
</feature>
<dbReference type="RefSeq" id="WP_163703257.1">
    <property type="nucleotide sequence ID" value="NZ_QXHD01000004.1"/>
</dbReference>
<dbReference type="Gene3D" id="1.10.287.470">
    <property type="entry name" value="Helix hairpin bin"/>
    <property type="match status" value="1"/>
</dbReference>
<feature type="compositionally biased region" description="Low complexity" evidence="2">
    <location>
        <begin position="8"/>
        <end position="29"/>
    </location>
</feature>
<keyword evidence="6" id="KW-1185">Reference proteome</keyword>
<dbReference type="SUPFAM" id="SSF111369">
    <property type="entry name" value="HlyD-like secretion proteins"/>
    <property type="match status" value="1"/>
</dbReference>
<dbReference type="Proteomes" id="UP000481033">
    <property type="component" value="Unassembled WGS sequence"/>
</dbReference>
<sequence length="496" mass="54016">MNDENPKSQSPSSSQSLERVQEVQPPDVEQPQDENVPPAKPSAWTLKKPLWPVITLAMLVLAGFTGWKVYQGWQQPSSIETVETSPARLPVRVTRAQQGLAQAWVFDEGISLPVQLRVLNFYANGDITYVAKNNGIALKEGDFVSRGQLLATIDDRRQTSSMVTSEADIQVAINQRDQSQASVLQAQAELAKAESDLALAQTEYQRYQSLFAQGAVSASSRDVYRNRVDQAQAAFKIAQQTIASAEDNVRVAESSIQSAQARRNQTAVDLEDTQLVSPIDGVIAYINIQEGEYWNSQYLNVSGAQELIETAPIVVVDPSTYEVELELQADDANAVRSGQRAYVVLEEDVSAAQASGVSQQDLLAIAKQRGSEGRVFAISPSQTPGSRGTKIVIRDFQQVRNLKVGARAYVWIETEANSDATVLPLGSVLARGQDFFAFVVSEDGTVQRRRVTVGVEGLAGTEVLSGVEPGELVVTDGQNRLVNGTPVEIINQEDIQ</sequence>
<dbReference type="Gene3D" id="2.40.420.20">
    <property type="match status" value="1"/>
</dbReference>
<dbReference type="InterPro" id="IPR058624">
    <property type="entry name" value="MdtA-like_HH"/>
</dbReference>
<dbReference type="GO" id="GO:0015562">
    <property type="term" value="F:efflux transmembrane transporter activity"/>
    <property type="evidence" value="ECO:0007669"/>
    <property type="project" value="TreeGrafter"/>
</dbReference>
<feature type="domain" description="Multidrug resistance protein MdtA-like alpha-helical hairpin" evidence="3">
    <location>
        <begin position="184"/>
        <end position="248"/>
    </location>
</feature>
<dbReference type="PANTHER" id="PTHR30469">
    <property type="entry name" value="MULTIDRUG RESISTANCE PROTEIN MDTA"/>
    <property type="match status" value="1"/>
</dbReference>
<gene>
    <name evidence="5" type="ORF">DXZ20_36275</name>
</gene>
<dbReference type="Pfam" id="PF25876">
    <property type="entry name" value="HH_MFP_RND"/>
    <property type="match status" value="1"/>
</dbReference>
<evidence type="ECO:0000259" key="3">
    <source>
        <dbReference type="Pfam" id="PF25876"/>
    </source>
</evidence>
<evidence type="ECO:0000313" key="6">
    <source>
        <dbReference type="Proteomes" id="UP000481033"/>
    </source>
</evidence>
<comment type="caution">
    <text evidence="5">The sequence shown here is derived from an EMBL/GenBank/DDBJ whole genome shotgun (WGS) entry which is preliminary data.</text>
</comment>
<keyword evidence="1" id="KW-0175">Coiled coil</keyword>
<feature type="region of interest" description="Disordered" evidence="2">
    <location>
        <begin position="1"/>
        <end position="42"/>
    </location>
</feature>
<dbReference type="Pfam" id="PF25967">
    <property type="entry name" value="RND-MFP_C"/>
    <property type="match status" value="1"/>
</dbReference>
<dbReference type="InterPro" id="IPR058627">
    <property type="entry name" value="MdtA-like_C"/>
</dbReference>
<evidence type="ECO:0000256" key="1">
    <source>
        <dbReference type="SAM" id="Coils"/>
    </source>
</evidence>
<name>A0A6M0RYK1_9CYAN</name>
<dbReference type="AlphaFoldDB" id="A0A6M0RYK1"/>
<feature type="domain" description="Multidrug resistance protein MdtA-like C-terminal permuted SH3" evidence="4">
    <location>
        <begin position="420"/>
        <end position="479"/>
    </location>
</feature>
<reference evidence="5 6" key="1">
    <citation type="journal article" date="2020" name="Microb. Ecol.">
        <title>Ecogenomics of the Marine Benthic Filamentous Cyanobacterium Adonisia.</title>
        <authorList>
            <person name="Walter J.M."/>
            <person name="Coutinho F.H."/>
            <person name="Leomil L."/>
            <person name="Hargreaves P.I."/>
            <person name="Campeao M.E."/>
            <person name="Vieira V.V."/>
            <person name="Silva B.S."/>
            <person name="Fistarol G.O."/>
            <person name="Salomon P.S."/>
            <person name="Sawabe T."/>
            <person name="Mino S."/>
            <person name="Hosokawa M."/>
            <person name="Miyashita H."/>
            <person name="Maruyama F."/>
            <person name="van Verk M.C."/>
            <person name="Dutilh B.E."/>
            <person name="Thompson C.C."/>
            <person name="Thompson F.L."/>
        </authorList>
    </citation>
    <scope>NUCLEOTIDE SEQUENCE [LARGE SCALE GENOMIC DNA]</scope>
    <source>
        <strain evidence="5 6">CCMR0081</strain>
    </source>
</reference>
<dbReference type="GO" id="GO:1990281">
    <property type="term" value="C:efflux pump complex"/>
    <property type="evidence" value="ECO:0007669"/>
    <property type="project" value="TreeGrafter"/>
</dbReference>
<protein>
    <submittedName>
        <fullName evidence="5">HlyD family efflux transporter periplasmic adaptor subunit</fullName>
    </submittedName>
</protein>